<dbReference type="Pfam" id="PF02782">
    <property type="entry name" value="FGGY_C"/>
    <property type="match status" value="1"/>
</dbReference>
<reference evidence="12" key="1">
    <citation type="submission" date="2017-08" db="EMBL/GenBank/DDBJ databases">
        <authorList>
            <person name="Polle J.E."/>
            <person name="Barry K."/>
            <person name="Cushman J."/>
            <person name="Schmutz J."/>
            <person name="Tran D."/>
            <person name="Hathwaick L.T."/>
            <person name="Yim W.C."/>
            <person name="Jenkins J."/>
            <person name="Mckie-Krisberg Z.M."/>
            <person name="Prochnik S."/>
            <person name="Lindquist E."/>
            <person name="Dockter R.B."/>
            <person name="Adam C."/>
            <person name="Molina H."/>
            <person name="Bunkerborg J."/>
            <person name="Jin E."/>
            <person name="Buchheim M."/>
            <person name="Magnuson J."/>
        </authorList>
    </citation>
    <scope>NUCLEOTIDE SEQUENCE</scope>
    <source>
        <strain evidence="12">CCAP 19/18</strain>
    </source>
</reference>
<dbReference type="CDD" id="cd07809">
    <property type="entry name" value="ASKHA_NBD_FGGY_BaXK-like"/>
    <property type="match status" value="1"/>
</dbReference>
<evidence type="ECO:0000256" key="4">
    <source>
        <dbReference type="ARBA" id="ARBA00022629"/>
    </source>
</evidence>
<dbReference type="SUPFAM" id="SSF53067">
    <property type="entry name" value="Actin-like ATPase domain"/>
    <property type="match status" value="2"/>
</dbReference>
<evidence type="ECO:0000256" key="8">
    <source>
        <dbReference type="ARBA" id="ARBA00022840"/>
    </source>
</evidence>
<keyword evidence="13" id="KW-1185">Reference proteome</keyword>
<gene>
    <name evidence="12" type="ORF">DUNSADRAFT_16066</name>
</gene>
<dbReference type="EMBL" id="MU070159">
    <property type="protein sequence ID" value="KAF5829442.1"/>
    <property type="molecule type" value="Genomic_DNA"/>
</dbReference>
<dbReference type="NCBIfam" id="TIGR01312">
    <property type="entry name" value="XylB"/>
    <property type="match status" value="1"/>
</dbReference>
<evidence type="ECO:0000256" key="6">
    <source>
        <dbReference type="ARBA" id="ARBA00022741"/>
    </source>
</evidence>
<name>A0ABQ7G4D7_DUNSA</name>
<accession>A0ABQ7G4D7</accession>
<dbReference type="InterPro" id="IPR000577">
    <property type="entry name" value="Carb_kinase_FGGY"/>
</dbReference>
<dbReference type="InterPro" id="IPR043129">
    <property type="entry name" value="ATPase_NBD"/>
</dbReference>
<dbReference type="InterPro" id="IPR006000">
    <property type="entry name" value="Xylulokinase"/>
</dbReference>
<dbReference type="PANTHER" id="PTHR43095:SF5">
    <property type="entry name" value="XYLULOSE KINASE"/>
    <property type="match status" value="1"/>
</dbReference>
<dbReference type="InterPro" id="IPR050406">
    <property type="entry name" value="FGGY_Carb_Kinase"/>
</dbReference>
<feature type="domain" description="Carbohydrate kinase FGGY N-terminal" evidence="10">
    <location>
        <begin position="96"/>
        <end position="335"/>
    </location>
</feature>
<evidence type="ECO:0000256" key="1">
    <source>
        <dbReference type="ARBA" id="ARBA00005190"/>
    </source>
</evidence>
<keyword evidence="4" id="KW-0859">Xylose metabolism</keyword>
<dbReference type="PANTHER" id="PTHR43095">
    <property type="entry name" value="SUGAR KINASE"/>
    <property type="match status" value="1"/>
</dbReference>
<protein>
    <recommendedName>
        <fullName evidence="3">glycerol kinase</fullName>
        <ecNumber evidence="3">2.7.1.30</ecNumber>
    </recommendedName>
</protein>
<comment type="similarity">
    <text evidence="2">Belongs to the FGGY kinase family.</text>
</comment>
<organism evidence="12 13">
    <name type="scientific">Dunaliella salina</name>
    <name type="common">Green alga</name>
    <name type="synonym">Protococcus salinus</name>
    <dbReference type="NCBI Taxonomy" id="3046"/>
    <lineage>
        <taxon>Eukaryota</taxon>
        <taxon>Viridiplantae</taxon>
        <taxon>Chlorophyta</taxon>
        <taxon>core chlorophytes</taxon>
        <taxon>Chlorophyceae</taxon>
        <taxon>CS clade</taxon>
        <taxon>Chlamydomonadales</taxon>
        <taxon>Dunaliellaceae</taxon>
        <taxon>Dunaliella</taxon>
    </lineage>
</organism>
<keyword evidence="5" id="KW-0808">Transferase</keyword>
<evidence type="ECO:0000313" key="12">
    <source>
        <dbReference type="EMBL" id="KAF5829442.1"/>
    </source>
</evidence>
<dbReference type="InterPro" id="IPR018485">
    <property type="entry name" value="FGGY_C"/>
</dbReference>
<evidence type="ECO:0000313" key="13">
    <source>
        <dbReference type="Proteomes" id="UP000815325"/>
    </source>
</evidence>
<evidence type="ECO:0000259" key="10">
    <source>
        <dbReference type="Pfam" id="PF00370"/>
    </source>
</evidence>
<proteinExistence type="inferred from homology"/>
<dbReference type="Pfam" id="PF00370">
    <property type="entry name" value="FGGY_N"/>
    <property type="match status" value="1"/>
</dbReference>
<dbReference type="Proteomes" id="UP000815325">
    <property type="component" value="Unassembled WGS sequence"/>
</dbReference>
<dbReference type="GO" id="GO:0016301">
    <property type="term" value="F:kinase activity"/>
    <property type="evidence" value="ECO:0007669"/>
    <property type="project" value="UniProtKB-KW"/>
</dbReference>
<evidence type="ECO:0000256" key="7">
    <source>
        <dbReference type="ARBA" id="ARBA00022777"/>
    </source>
</evidence>
<keyword evidence="8" id="KW-0067">ATP-binding</keyword>
<evidence type="ECO:0000256" key="5">
    <source>
        <dbReference type="ARBA" id="ARBA00022679"/>
    </source>
</evidence>
<evidence type="ECO:0000256" key="2">
    <source>
        <dbReference type="ARBA" id="ARBA00009156"/>
    </source>
</evidence>
<dbReference type="EC" id="2.7.1.30" evidence="3"/>
<comment type="caution">
    <text evidence="12">The sequence shown here is derived from an EMBL/GenBank/DDBJ whole genome shotgun (WGS) entry which is preliminary data.</text>
</comment>
<keyword evidence="6" id="KW-0547">Nucleotide-binding</keyword>
<keyword evidence="9" id="KW-0119">Carbohydrate metabolism</keyword>
<dbReference type="Gene3D" id="3.30.420.40">
    <property type="match status" value="2"/>
</dbReference>
<feature type="domain" description="Carbohydrate kinase FGGY C-terminal" evidence="11">
    <location>
        <begin position="344"/>
        <end position="509"/>
    </location>
</feature>
<evidence type="ECO:0000256" key="3">
    <source>
        <dbReference type="ARBA" id="ARBA00012099"/>
    </source>
</evidence>
<dbReference type="InterPro" id="IPR018483">
    <property type="entry name" value="Carb_kinase_FGGY_CS"/>
</dbReference>
<dbReference type="PIRSF" id="PIRSF000538">
    <property type="entry name" value="GlpK"/>
    <property type="match status" value="1"/>
</dbReference>
<sequence length="512" mass="54372">MIGMKPANSCNSRMSGLTNSNIVIGRKPMSSLNSTGRVSSCFSSQNSNRCFARMSSRLISSDGIGRRCSRNISSSASSTGGATVERPVSPSLDKPLYIGLDVGTQGVKALCYNTDTKEIVGRGAASFGLLPTNIKGRAEQHPSSWIEGCAEATQKAIEGLDPEARARIRGVGVSGQQHGMVVLDSNKQVLRPAKLWCDVEAADEAAELSRAHGRMIVPSFTGGKLLWLKRHEPDVFAKVRHVMLPHDYVNFWLTGRIVAEAGDASGTTYYDMYNKKWDPAAMELIDEKLHQWVPELIGSNDIVGTLTPEASSALGLPQDAVVSSGSGDNAMSALGVGCVDPGQMMLSLGTSGTLFAVTEIPLMDPSGAVCPFADATGKGLPLMCTLNCTMPPQEIASSFGMTHPQLTELAQQPENAQPGCGGVHFLPYLVGERTPNWPRATGALLGLTPGVLSRPGLLYRAALEGASFSLLAGLHRMMQLGREHGTPDHALLSPSELRLVGGGARNPLWYAC</sequence>
<dbReference type="PROSITE" id="PS00933">
    <property type="entry name" value="FGGY_KINASES_1"/>
    <property type="match status" value="1"/>
</dbReference>
<dbReference type="InterPro" id="IPR018484">
    <property type="entry name" value="FGGY_N"/>
</dbReference>
<evidence type="ECO:0000256" key="9">
    <source>
        <dbReference type="ARBA" id="ARBA00023277"/>
    </source>
</evidence>
<keyword evidence="7 12" id="KW-0418">Kinase</keyword>
<evidence type="ECO:0000259" key="11">
    <source>
        <dbReference type="Pfam" id="PF02782"/>
    </source>
</evidence>
<comment type="pathway">
    <text evidence="1">Polyol metabolism; glycerol degradation via glycerol kinase pathway; sn-glycerol 3-phosphate from glycerol: step 1/1.</text>
</comment>